<evidence type="ECO:0000313" key="3">
    <source>
        <dbReference type="EMBL" id="CAL6041344.1"/>
    </source>
</evidence>
<dbReference type="EMBL" id="CAXDID020000149">
    <property type="protein sequence ID" value="CAL6041361.1"/>
    <property type="molecule type" value="Genomic_DNA"/>
</dbReference>
<keyword evidence="5" id="KW-1185">Reference proteome</keyword>
<organism evidence="2">
    <name type="scientific">Hexamita inflata</name>
    <dbReference type="NCBI Taxonomy" id="28002"/>
    <lineage>
        <taxon>Eukaryota</taxon>
        <taxon>Metamonada</taxon>
        <taxon>Diplomonadida</taxon>
        <taxon>Hexamitidae</taxon>
        <taxon>Hexamitinae</taxon>
        <taxon>Hexamita</taxon>
    </lineage>
</organism>
<dbReference type="EMBL" id="CATOUU010000154">
    <property type="protein sequence ID" value="CAI9918402.1"/>
    <property type="molecule type" value="Genomic_DNA"/>
</dbReference>
<dbReference type="EMBL" id="CAXDID020000149">
    <property type="protein sequence ID" value="CAL6041344.1"/>
    <property type="molecule type" value="Genomic_DNA"/>
</dbReference>
<reference evidence="2" key="1">
    <citation type="submission" date="2023-06" db="EMBL/GenBank/DDBJ databases">
        <authorList>
            <person name="Kurt Z."/>
        </authorList>
    </citation>
    <scope>NUCLEOTIDE SEQUENCE</scope>
</reference>
<accession>A0AA86TKJ3</accession>
<gene>
    <name evidence="3" type="ORF">HINF_LOCUS38997</name>
    <name evidence="4" type="ORF">HINF_LOCUS39014</name>
    <name evidence="1" type="ORF">HINF_LOCUS6030</name>
    <name evidence="2" type="ORF">HINF_LOCUS6047</name>
</gene>
<proteinExistence type="predicted"/>
<sequence length="144" mass="17017">MSIYCWESPCFYYQLLVISQHKTRNLPQYLPAKPILLSKTGKCQALQLDLKHEQNLSLTQINYDKLLSVTCRIEVNFCKNKIRLTCWNVDGFTLAREAQLSYITQFINLTRKILSCDQSATYIRPTRKAFFEKEQVFNDLRHQM</sequence>
<dbReference type="Proteomes" id="UP001642409">
    <property type="component" value="Unassembled WGS sequence"/>
</dbReference>
<dbReference type="EMBL" id="CATOUU010000154">
    <property type="protein sequence ID" value="CAI9918385.1"/>
    <property type="molecule type" value="Genomic_DNA"/>
</dbReference>
<reference evidence="3 5" key="2">
    <citation type="submission" date="2024-07" db="EMBL/GenBank/DDBJ databases">
        <authorList>
            <person name="Akdeniz Z."/>
        </authorList>
    </citation>
    <scope>NUCLEOTIDE SEQUENCE [LARGE SCALE GENOMIC DNA]</scope>
</reference>
<evidence type="ECO:0000313" key="4">
    <source>
        <dbReference type="EMBL" id="CAL6041361.1"/>
    </source>
</evidence>
<evidence type="ECO:0000313" key="5">
    <source>
        <dbReference type="Proteomes" id="UP001642409"/>
    </source>
</evidence>
<protein>
    <submittedName>
        <fullName evidence="3">Hypothetical_protein</fullName>
    </submittedName>
</protein>
<evidence type="ECO:0000313" key="1">
    <source>
        <dbReference type="EMBL" id="CAI9918385.1"/>
    </source>
</evidence>
<dbReference type="AlphaFoldDB" id="A0AA86TKJ3"/>
<comment type="caution">
    <text evidence="2">The sequence shown here is derived from an EMBL/GenBank/DDBJ whole genome shotgun (WGS) entry which is preliminary data.</text>
</comment>
<evidence type="ECO:0000313" key="2">
    <source>
        <dbReference type="EMBL" id="CAI9918402.1"/>
    </source>
</evidence>
<name>A0AA86TKJ3_9EUKA</name>